<accession>A0A0N0NMC2</accession>
<dbReference type="RefSeq" id="XP_018000002.1">
    <property type="nucleotide sequence ID" value="XM_018140377.1"/>
</dbReference>
<dbReference type="PANTHER" id="PTHR14237:SF19">
    <property type="entry name" value="MITOCHONDRIAL AMIDOXIME REDUCING COMPONENT 1"/>
    <property type="match status" value="1"/>
</dbReference>
<dbReference type="OrthoDB" id="17255at2759"/>
<organism evidence="2 3">
    <name type="scientific">Cyphellophora attinorum</name>
    <dbReference type="NCBI Taxonomy" id="1664694"/>
    <lineage>
        <taxon>Eukaryota</taxon>
        <taxon>Fungi</taxon>
        <taxon>Dikarya</taxon>
        <taxon>Ascomycota</taxon>
        <taxon>Pezizomycotina</taxon>
        <taxon>Eurotiomycetes</taxon>
        <taxon>Chaetothyriomycetidae</taxon>
        <taxon>Chaetothyriales</taxon>
        <taxon>Cyphellophoraceae</taxon>
        <taxon>Cyphellophora</taxon>
    </lineage>
</organism>
<feature type="domain" description="MOSC" evidence="1">
    <location>
        <begin position="140"/>
        <end position="312"/>
    </location>
</feature>
<dbReference type="PANTHER" id="PTHR14237">
    <property type="entry name" value="MOLYBDOPTERIN COFACTOR SULFURASE MOSC"/>
    <property type="match status" value="1"/>
</dbReference>
<dbReference type="STRING" id="1664694.A0A0N0NMC2"/>
<comment type="caution">
    <text evidence="2">The sequence shown here is derived from an EMBL/GenBank/DDBJ whole genome shotgun (WGS) entry which is preliminary data.</text>
</comment>
<evidence type="ECO:0000259" key="1">
    <source>
        <dbReference type="PROSITE" id="PS51340"/>
    </source>
</evidence>
<evidence type="ECO:0000313" key="2">
    <source>
        <dbReference type="EMBL" id="KPI40039.1"/>
    </source>
</evidence>
<dbReference type="InterPro" id="IPR011037">
    <property type="entry name" value="Pyrv_Knase-like_insert_dom_sf"/>
</dbReference>
<name>A0A0N0NMC2_9EURO</name>
<evidence type="ECO:0000313" key="3">
    <source>
        <dbReference type="Proteomes" id="UP000038010"/>
    </source>
</evidence>
<dbReference type="EMBL" id="LFJN01000013">
    <property type="protein sequence ID" value="KPI40039.1"/>
    <property type="molecule type" value="Genomic_DNA"/>
</dbReference>
<dbReference type="AlphaFoldDB" id="A0A0N0NMC2"/>
<protein>
    <submittedName>
        <fullName evidence="2">Mitochondrial amidoxime reducing component 2</fullName>
    </submittedName>
</protein>
<dbReference type="SUPFAM" id="SSF141673">
    <property type="entry name" value="MOSC N-terminal domain-like"/>
    <property type="match status" value="1"/>
</dbReference>
<proteinExistence type="predicted"/>
<dbReference type="SUPFAM" id="SSF50800">
    <property type="entry name" value="PK beta-barrel domain-like"/>
    <property type="match status" value="1"/>
</dbReference>
<dbReference type="GO" id="GO:0030170">
    <property type="term" value="F:pyridoxal phosphate binding"/>
    <property type="evidence" value="ECO:0007669"/>
    <property type="project" value="InterPro"/>
</dbReference>
<dbReference type="VEuPathDB" id="FungiDB:AB675_11521"/>
<reference evidence="2 3" key="1">
    <citation type="submission" date="2015-06" db="EMBL/GenBank/DDBJ databases">
        <title>Draft genome of the ant-associated black yeast Phialophora attae CBS 131958.</title>
        <authorList>
            <person name="Moreno L.F."/>
            <person name="Stielow B.J."/>
            <person name="de Hoog S."/>
            <person name="Vicente V.A."/>
            <person name="Weiss V.A."/>
            <person name="de Vries M."/>
            <person name="Cruz L.M."/>
            <person name="Souza E.M."/>
        </authorList>
    </citation>
    <scope>NUCLEOTIDE SEQUENCE [LARGE SCALE GENOMIC DNA]</scope>
    <source>
        <strain evidence="2 3">CBS 131958</strain>
    </source>
</reference>
<dbReference type="Pfam" id="PF03473">
    <property type="entry name" value="MOSC"/>
    <property type="match status" value="1"/>
</dbReference>
<dbReference type="Pfam" id="PF03476">
    <property type="entry name" value="MOSC_N"/>
    <property type="match status" value="1"/>
</dbReference>
<dbReference type="PROSITE" id="PS51340">
    <property type="entry name" value="MOSC"/>
    <property type="match status" value="1"/>
</dbReference>
<dbReference type="GeneID" id="28732258"/>
<dbReference type="GO" id="GO:0030151">
    <property type="term" value="F:molybdenum ion binding"/>
    <property type="evidence" value="ECO:0007669"/>
    <property type="project" value="InterPro"/>
</dbReference>
<dbReference type="GO" id="GO:0003824">
    <property type="term" value="F:catalytic activity"/>
    <property type="evidence" value="ECO:0007669"/>
    <property type="project" value="InterPro"/>
</dbReference>
<sequence>MTLTVSEITELRIYPIKSCRGVKVSSIKSTLQGLYLDRRWMFVDAENKFLTIRQQSKMTLINTKIDEEKQQLVITIGDDKEKQIAVPLFPDHEYLEKHTKPATVNIWGSDTKAYMYTDPKIQALFRDFIGDGKEVNLVTKDPRDPRICAGNGSPEVLGRQATVNFPDVLPVLIASEASLAELNGRLKAQGEEEITIERFRPNVIIKGGEAWSEDSWKTVRINGSSAPLSNWMPSMVSGMTGAVDMDVVARCARCQVPNVNPDTADKNKHQPWDTLMKYRRIDEGIKFKPCFGMLCVPRNEAEIEVGMRFEVLATTEDHHYMKGF</sequence>
<dbReference type="InterPro" id="IPR005302">
    <property type="entry name" value="MoCF_Sase_C"/>
</dbReference>
<dbReference type="InterPro" id="IPR005303">
    <property type="entry name" value="MOCOS_middle"/>
</dbReference>
<keyword evidence="3" id="KW-1185">Reference proteome</keyword>
<gene>
    <name evidence="2" type="ORF">AB675_11521</name>
</gene>
<dbReference type="Proteomes" id="UP000038010">
    <property type="component" value="Unassembled WGS sequence"/>
</dbReference>